<dbReference type="SUPFAM" id="SSF52058">
    <property type="entry name" value="L domain-like"/>
    <property type="match status" value="1"/>
</dbReference>
<dbReference type="InParanoid" id="K0KQI5"/>
<sequence>MLYNCDFPQLKNLHIAFKEDPKDRLHEPASECMLRGITAPNLKRFIFSSIDTDLVMTSIDAPSLQYFQVLANSLLIRDFFYIPVLEEFDFDIQEYFYYEIIDDVYDDGSPVLHFLQNTKVGTIKSPNFNILDGLTEMGNLEKLTLVHFPGGDAFKDIKFPNLKTLELQLSLKVSKDLPSFDAPLLESMELLLPVNTPKNIDQVVNKFHPKLRKLKLDYSRCDKDPVILNNLQLPNLIELEINGVNNTIQLKRCEFQSLKKLLINRITALGYIPKIRNTISSHFSSIERVHFGRVSRIEFKKCKFPNLEALTITNFDIISTPLTKELFPSLKEILILDGVNQTDLDFCEEFYGIIKDETYDTRKDRFEILKLSDPYLTKFA</sequence>
<dbReference type="Gene3D" id="3.80.10.10">
    <property type="entry name" value="Ribonuclease Inhibitor"/>
    <property type="match status" value="1"/>
</dbReference>
<protein>
    <recommendedName>
        <fullName evidence="3">Internalin-I</fullName>
    </recommendedName>
</protein>
<organism evidence="1 2">
    <name type="scientific">Wickerhamomyces ciferrii (strain ATCC 14091 / BCRC 22168 / CBS 111 / JCM 3599 / NBRC 0793 / NRRL Y-1031 F-60-10)</name>
    <name type="common">Yeast</name>
    <name type="synonym">Pichia ciferrii</name>
    <dbReference type="NCBI Taxonomy" id="1206466"/>
    <lineage>
        <taxon>Eukaryota</taxon>
        <taxon>Fungi</taxon>
        <taxon>Dikarya</taxon>
        <taxon>Ascomycota</taxon>
        <taxon>Saccharomycotina</taxon>
        <taxon>Saccharomycetes</taxon>
        <taxon>Phaffomycetales</taxon>
        <taxon>Wickerhamomycetaceae</taxon>
        <taxon>Wickerhamomyces</taxon>
    </lineage>
</organism>
<dbReference type="HOGENOM" id="CLU_728040_0_0_1"/>
<dbReference type="AlphaFoldDB" id="K0KQI5"/>
<gene>
    <name evidence="1" type="ORF">BN7_3975</name>
</gene>
<comment type="caution">
    <text evidence="1">The sequence shown here is derived from an EMBL/GenBank/DDBJ whole genome shotgun (WGS) entry which is preliminary data.</text>
</comment>
<dbReference type="InterPro" id="IPR032675">
    <property type="entry name" value="LRR_dom_sf"/>
</dbReference>
<evidence type="ECO:0000313" key="2">
    <source>
        <dbReference type="Proteomes" id="UP000009328"/>
    </source>
</evidence>
<proteinExistence type="predicted"/>
<name>K0KQI5_WICCF</name>
<dbReference type="EMBL" id="CAIF01000123">
    <property type="protein sequence ID" value="CCH44412.1"/>
    <property type="molecule type" value="Genomic_DNA"/>
</dbReference>
<reference evidence="1 2" key="1">
    <citation type="journal article" date="2012" name="Eukaryot. Cell">
        <title>Draft genome sequence of Wickerhamomyces ciferrii NRRL Y-1031 F-60-10.</title>
        <authorList>
            <person name="Schneider J."/>
            <person name="Andrea H."/>
            <person name="Blom J."/>
            <person name="Jaenicke S."/>
            <person name="Ruckert C."/>
            <person name="Schorsch C."/>
            <person name="Szczepanowski R."/>
            <person name="Farwick M."/>
            <person name="Goesmann A."/>
            <person name="Puhler A."/>
            <person name="Schaffer S."/>
            <person name="Tauch A."/>
            <person name="Kohler T."/>
            <person name="Brinkrolf K."/>
        </authorList>
    </citation>
    <scope>NUCLEOTIDE SEQUENCE [LARGE SCALE GENOMIC DNA]</scope>
    <source>
        <strain evidence="2">ATCC 14091 / BCRC 22168 / CBS 111 / JCM 3599 / NBRC 0793 / NRRL Y-1031 F-60-10</strain>
    </source>
</reference>
<dbReference type="Proteomes" id="UP000009328">
    <property type="component" value="Unassembled WGS sequence"/>
</dbReference>
<evidence type="ECO:0000313" key="1">
    <source>
        <dbReference type="EMBL" id="CCH44412.1"/>
    </source>
</evidence>
<accession>K0KQI5</accession>
<keyword evidence="2" id="KW-1185">Reference proteome</keyword>
<evidence type="ECO:0008006" key="3">
    <source>
        <dbReference type="Google" id="ProtNLM"/>
    </source>
</evidence>